<gene>
    <name evidence="2" type="ORF">COS91_06585</name>
</gene>
<name>A0A2M6ZF72_9BACT</name>
<dbReference type="Proteomes" id="UP000229227">
    <property type="component" value="Unassembled WGS sequence"/>
</dbReference>
<feature type="region of interest" description="Disordered" evidence="1">
    <location>
        <begin position="72"/>
        <end position="97"/>
    </location>
</feature>
<dbReference type="AlphaFoldDB" id="A0A2M6ZF72"/>
<evidence type="ECO:0000256" key="1">
    <source>
        <dbReference type="SAM" id="MobiDB-lite"/>
    </source>
</evidence>
<protein>
    <submittedName>
        <fullName evidence="2">Uncharacterized protein</fullName>
    </submittedName>
</protein>
<evidence type="ECO:0000313" key="2">
    <source>
        <dbReference type="EMBL" id="PIU51043.1"/>
    </source>
</evidence>
<evidence type="ECO:0000313" key="3">
    <source>
        <dbReference type="Proteomes" id="UP000229227"/>
    </source>
</evidence>
<dbReference type="EMBL" id="PEWN01000106">
    <property type="protein sequence ID" value="PIU51043.1"/>
    <property type="molecule type" value="Genomic_DNA"/>
</dbReference>
<reference evidence="3" key="1">
    <citation type="submission" date="2017-09" db="EMBL/GenBank/DDBJ databases">
        <title>Depth-based differentiation of microbial function through sediment-hosted aquifers and enrichment of novel symbionts in the deep terrestrial subsurface.</title>
        <authorList>
            <person name="Probst A.J."/>
            <person name="Ladd B."/>
            <person name="Jarett J.K."/>
            <person name="Geller-Mcgrath D.E."/>
            <person name="Sieber C.M.K."/>
            <person name="Emerson J.B."/>
            <person name="Anantharaman K."/>
            <person name="Thomas B.C."/>
            <person name="Malmstrom R."/>
            <person name="Stieglmeier M."/>
            <person name="Klingl A."/>
            <person name="Woyke T."/>
            <person name="Ryan C.M."/>
            <person name="Banfield J.F."/>
        </authorList>
    </citation>
    <scope>NUCLEOTIDE SEQUENCE [LARGE SCALE GENOMIC DNA]</scope>
</reference>
<sequence>MSGLRWSFGEIVNSVRRVLENRNIEHLTKQAYEFIILYMGFIAHYNRQGFQDSYTDLRDFVERLQTSEYSNDPDHNLKWADELERRERDGDTGDQGKDKADIIREIVKLVRQYQNDINAEFAELQRQTELKEAHRLAGKYGFKVVPQ</sequence>
<comment type="caution">
    <text evidence="2">The sequence shown here is derived from an EMBL/GenBank/DDBJ whole genome shotgun (WGS) entry which is preliminary data.</text>
</comment>
<proteinExistence type="predicted"/>
<accession>A0A2M6ZF72</accession>
<organism evidence="2 3">
    <name type="scientific">Candidatus Desantisbacteria bacterium CG07_land_8_20_14_0_80_39_15</name>
    <dbReference type="NCBI Taxonomy" id="1974549"/>
    <lineage>
        <taxon>Bacteria</taxon>
        <taxon>Candidatus Desantisiibacteriota</taxon>
    </lineage>
</organism>